<keyword evidence="3" id="KW-1185">Reference proteome</keyword>
<reference evidence="2" key="2">
    <citation type="submission" date="2019-10" db="EMBL/GenBank/DDBJ databases">
        <title>Conservation and host-specific expression of non-tandemly repeated heterogenous ribosome RNA gene in arbuscular mycorrhizal fungi.</title>
        <authorList>
            <person name="Maeda T."/>
            <person name="Kobayashi Y."/>
            <person name="Nakagawa T."/>
            <person name="Ezawa T."/>
            <person name="Yamaguchi K."/>
            <person name="Bino T."/>
            <person name="Nishimoto Y."/>
            <person name="Shigenobu S."/>
            <person name="Kawaguchi M."/>
        </authorList>
    </citation>
    <scope>NUCLEOTIDE SEQUENCE</scope>
    <source>
        <strain evidence="2">HR1</strain>
    </source>
</reference>
<evidence type="ECO:0000313" key="1">
    <source>
        <dbReference type="EMBL" id="GBB96509.1"/>
    </source>
</evidence>
<dbReference type="Proteomes" id="UP000247702">
    <property type="component" value="Unassembled WGS sequence"/>
</dbReference>
<dbReference type="Proteomes" id="UP000615446">
    <property type="component" value="Unassembled WGS sequence"/>
</dbReference>
<organism evidence="1 3">
    <name type="scientific">Rhizophagus clarus</name>
    <dbReference type="NCBI Taxonomy" id="94130"/>
    <lineage>
        <taxon>Eukaryota</taxon>
        <taxon>Fungi</taxon>
        <taxon>Fungi incertae sedis</taxon>
        <taxon>Mucoromycota</taxon>
        <taxon>Glomeromycotina</taxon>
        <taxon>Glomeromycetes</taxon>
        <taxon>Glomerales</taxon>
        <taxon>Glomeraceae</taxon>
        <taxon>Rhizophagus</taxon>
    </lineage>
</organism>
<protein>
    <submittedName>
        <fullName evidence="1">Uncharacterized protein</fullName>
    </submittedName>
</protein>
<comment type="caution">
    <text evidence="1">The sequence shown here is derived from an EMBL/GenBank/DDBJ whole genome shotgun (WGS) entry which is preliminary data.</text>
</comment>
<dbReference type="EMBL" id="BLAL01000068">
    <property type="protein sequence ID" value="GES83353.1"/>
    <property type="molecule type" value="Genomic_DNA"/>
</dbReference>
<dbReference type="EMBL" id="BEXD01001968">
    <property type="protein sequence ID" value="GBB96509.1"/>
    <property type="molecule type" value="Genomic_DNA"/>
</dbReference>
<name>A0A2Z6RG72_9GLOM</name>
<evidence type="ECO:0000313" key="2">
    <source>
        <dbReference type="EMBL" id="GES83353.1"/>
    </source>
</evidence>
<gene>
    <name evidence="2" type="ORF">RCL2_001050900</name>
    <name evidence="1" type="ORF">RclHR1_02770011</name>
</gene>
<reference evidence="1 3" key="1">
    <citation type="submission" date="2017-11" db="EMBL/GenBank/DDBJ databases">
        <title>The genome of Rhizophagus clarus HR1 reveals common genetic basis of auxotrophy among arbuscular mycorrhizal fungi.</title>
        <authorList>
            <person name="Kobayashi Y."/>
        </authorList>
    </citation>
    <scope>NUCLEOTIDE SEQUENCE [LARGE SCALE GENOMIC DNA]</scope>
    <source>
        <strain evidence="1 3">HR1</strain>
    </source>
</reference>
<dbReference type="OrthoDB" id="2412213at2759"/>
<dbReference type="AlphaFoldDB" id="A0A2Z6RG72"/>
<evidence type="ECO:0000313" key="3">
    <source>
        <dbReference type="Proteomes" id="UP000247702"/>
    </source>
</evidence>
<accession>A0A2Z6RG72</accession>
<proteinExistence type="predicted"/>
<sequence>MNGPDSSFRLVYTLERIHCLKAEYHIVFTEDVLENDEELRWDVKEVMEVIMGLLMDRIKVDDTPDNKRARMKKFIKE</sequence>